<feature type="region of interest" description="Disordered" evidence="1">
    <location>
        <begin position="190"/>
        <end position="216"/>
    </location>
</feature>
<dbReference type="AlphaFoldDB" id="A0A9P5TJJ3"/>
<keyword evidence="5" id="KW-1185">Reference proteome</keyword>
<evidence type="ECO:0000313" key="5">
    <source>
        <dbReference type="Proteomes" id="UP000724874"/>
    </source>
</evidence>
<keyword evidence="2" id="KW-1133">Transmembrane helix</keyword>
<dbReference type="OrthoDB" id="1921208at2759"/>
<comment type="caution">
    <text evidence="4">The sequence shown here is derived from an EMBL/GenBank/DDBJ whole genome shotgun (WGS) entry which is preliminary data.</text>
</comment>
<dbReference type="CDD" id="cd00920">
    <property type="entry name" value="Cupredoxin"/>
    <property type="match status" value="1"/>
</dbReference>
<accession>A0A9P5TJJ3</accession>
<protein>
    <submittedName>
        <fullName evidence="4">Uncharacterized protein</fullName>
    </submittedName>
</protein>
<evidence type="ECO:0000256" key="2">
    <source>
        <dbReference type="SAM" id="Phobius"/>
    </source>
</evidence>
<feature type="compositionally biased region" description="Low complexity" evidence="1">
    <location>
        <begin position="299"/>
        <end position="311"/>
    </location>
</feature>
<sequence length="444" mass="46356">MKGPLMRFPLPLILTVLQCFPLHLVLLVDAQTTHMVNVGLQGSFFDPPTLSAGLNDIVTFVFDGLVHTVTQSSQANPCSVLPGGFSSGPAGKFSNDSTDPAPVWSLKITNVSTPIWFFCEVTQPTSHCASGMVGAINPPSQAAYDSFRSAAFAVTGTPVPSFTVALSGVGAIATQTPSVPATPISISASSSASSSATSPPSASSSTPSATSTPASSVSSTNSHLGAIIGGAVGGGALIVILLALLLFFYHTRRSRSSFLGSPATDDTNFFRYEPKPVPAPKLRPSQAFVAAKQLEASINASNASRSAPPSREGLTNGVNIPRTLSPNRAPYAPPGVPVVNVNVPTSVAQPNQLPRLGIDRQSSFATNASNTNTRMSEIQSPVSPSTINMHALANEVATLLRQPSANTLAAAPLLRCRRCRLILKDLDRGTSIWRQGVMQLKEML</sequence>
<feature type="signal peptide" evidence="3">
    <location>
        <begin position="1"/>
        <end position="30"/>
    </location>
</feature>
<dbReference type="Proteomes" id="UP000724874">
    <property type="component" value="Unassembled WGS sequence"/>
</dbReference>
<dbReference type="InterPro" id="IPR008972">
    <property type="entry name" value="Cupredoxin"/>
</dbReference>
<dbReference type="InterPro" id="IPR052953">
    <property type="entry name" value="Ser-rich/MCO-related"/>
</dbReference>
<reference evidence="4" key="1">
    <citation type="submission" date="2020-11" db="EMBL/GenBank/DDBJ databases">
        <authorList>
            <consortium name="DOE Joint Genome Institute"/>
            <person name="Ahrendt S."/>
            <person name="Riley R."/>
            <person name="Andreopoulos W."/>
            <person name="LaButti K."/>
            <person name="Pangilinan J."/>
            <person name="Ruiz-duenas F.J."/>
            <person name="Barrasa J.M."/>
            <person name="Sanchez-Garcia M."/>
            <person name="Camarero S."/>
            <person name="Miyauchi S."/>
            <person name="Serrano A."/>
            <person name="Linde D."/>
            <person name="Babiker R."/>
            <person name="Drula E."/>
            <person name="Ayuso-Fernandez I."/>
            <person name="Pacheco R."/>
            <person name="Padilla G."/>
            <person name="Ferreira P."/>
            <person name="Barriuso J."/>
            <person name="Kellner H."/>
            <person name="Castanera R."/>
            <person name="Alfaro M."/>
            <person name="Ramirez L."/>
            <person name="Pisabarro A.G."/>
            <person name="Kuo A."/>
            <person name="Tritt A."/>
            <person name="Lipzen A."/>
            <person name="He G."/>
            <person name="Yan M."/>
            <person name="Ng V."/>
            <person name="Cullen D."/>
            <person name="Martin F."/>
            <person name="Rosso M.-N."/>
            <person name="Henrissat B."/>
            <person name="Hibbett D."/>
            <person name="Martinez A.T."/>
            <person name="Grigoriev I.V."/>
        </authorList>
    </citation>
    <scope>NUCLEOTIDE SEQUENCE</scope>
    <source>
        <strain evidence="4">AH 44721</strain>
    </source>
</reference>
<dbReference type="Gene3D" id="2.60.40.420">
    <property type="entry name" value="Cupredoxins - blue copper proteins"/>
    <property type="match status" value="1"/>
</dbReference>
<proteinExistence type="predicted"/>
<keyword evidence="2" id="KW-0812">Transmembrane</keyword>
<evidence type="ECO:0000313" key="4">
    <source>
        <dbReference type="EMBL" id="KAF8883893.1"/>
    </source>
</evidence>
<feature type="transmembrane region" description="Helical" evidence="2">
    <location>
        <begin position="224"/>
        <end position="249"/>
    </location>
</feature>
<evidence type="ECO:0000256" key="3">
    <source>
        <dbReference type="SAM" id="SignalP"/>
    </source>
</evidence>
<name>A0A9P5TJJ3_GYMJU</name>
<keyword evidence="2" id="KW-0472">Membrane</keyword>
<evidence type="ECO:0000256" key="1">
    <source>
        <dbReference type="SAM" id="MobiDB-lite"/>
    </source>
</evidence>
<feature type="compositionally biased region" description="Polar residues" evidence="1">
    <location>
        <begin position="316"/>
        <end position="326"/>
    </location>
</feature>
<feature type="chain" id="PRO_5040474657" evidence="3">
    <location>
        <begin position="31"/>
        <end position="444"/>
    </location>
</feature>
<keyword evidence="3" id="KW-0732">Signal</keyword>
<feature type="region of interest" description="Disordered" evidence="1">
    <location>
        <begin position="299"/>
        <end position="331"/>
    </location>
</feature>
<dbReference type="SUPFAM" id="SSF49503">
    <property type="entry name" value="Cupredoxins"/>
    <property type="match status" value="1"/>
</dbReference>
<organism evidence="4 5">
    <name type="scientific">Gymnopilus junonius</name>
    <name type="common">Spectacular rustgill mushroom</name>
    <name type="synonym">Gymnopilus spectabilis subsp. junonius</name>
    <dbReference type="NCBI Taxonomy" id="109634"/>
    <lineage>
        <taxon>Eukaryota</taxon>
        <taxon>Fungi</taxon>
        <taxon>Dikarya</taxon>
        <taxon>Basidiomycota</taxon>
        <taxon>Agaricomycotina</taxon>
        <taxon>Agaricomycetes</taxon>
        <taxon>Agaricomycetidae</taxon>
        <taxon>Agaricales</taxon>
        <taxon>Agaricineae</taxon>
        <taxon>Hymenogastraceae</taxon>
        <taxon>Gymnopilus</taxon>
    </lineage>
</organism>
<dbReference type="PANTHER" id="PTHR34883:SF15">
    <property type="entry name" value="EXTRACELLULAR SERINE-RICH PROTEIN"/>
    <property type="match status" value="1"/>
</dbReference>
<gene>
    <name evidence="4" type="ORF">CPB84DRAFT_179769</name>
</gene>
<dbReference type="PANTHER" id="PTHR34883">
    <property type="entry name" value="SERINE-RICH PROTEIN, PUTATIVE-RELATED-RELATED"/>
    <property type="match status" value="1"/>
</dbReference>
<dbReference type="EMBL" id="JADNYJ010000112">
    <property type="protein sequence ID" value="KAF8883893.1"/>
    <property type="molecule type" value="Genomic_DNA"/>
</dbReference>